<dbReference type="NCBIfam" id="TIGR03715">
    <property type="entry name" value="KxYKxGKxW"/>
    <property type="match status" value="1"/>
</dbReference>
<dbReference type="InterPro" id="IPR041100">
    <property type="entry name" value="TQ"/>
</dbReference>
<dbReference type="NCBIfam" id="TIGR02167">
    <property type="entry name" value="Liste_lipo_26"/>
    <property type="match status" value="15"/>
</dbReference>
<dbReference type="Pfam" id="PF18202">
    <property type="entry name" value="TQ"/>
    <property type="match status" value="3"/>
</dbReference>
<dbReference type="PANTHER" id="PTHR47679">
    <property type="entry name" value="PROTEIN TORNADO 1"/>
    <property type="match status" value="1"/>
</dbReference>
<dbReference type="SUPFAM" id="SSF52058">
    <property type="entry name" value="L domain-like"/>
    <property type="match status" value="2"/>
</dbReference>
<proteinExistence type="predicted"/>
<name>A0A6C2C3E3_9LACO</name>
<dbReference type="Pfam" id="PF19258">
    <property type="entry name" value="KxYKxGKxW_sig"/>
    <property type="match status" value="1"/>
</dbReference>
<dbReference type="EMBL" id="SDGZ01000024">
    <property type="protein sequence ID" value="TYC48056.1"/>
    <property type="molecule type" value="Genomic_DNA"/>
</dbReference>
<feature type="domain" description="T-Q ester bond containing" evidence="3">
    <location>
        <begin position="1121"/>
        <end position="1186"/>
    </location>
</feature>
<feature type="transmembrane region" description="Helical" evidence="2">
    <location>
        <begin position="16"/>
        <end position="43"/>
    </location>
</feature>
<evidence type="ECO:0000256" key="2">
    <source>
        <dbReference type="SAM" id="Phobius"/>
    </source>
</evidence>
<dbReference type="InterPro" id="IPR022263">
    <property type="entry name" value="KxYKxGKxW"/>
</dbReference>
<keyword evidence="2" id="KW-1133">Transmembrane helix</keyword>
<feature type="domain" description="T-Q ester bond containing" evidence="3">
    <location>
        <begin position="1596"/>
        <end position="1666"/>
    </location>
</feature>
<evidence type="ECO:0000313" key="5">
    <source>
        <dbReference type="Proteomes" id="UP000371977"/>
    </source>
</evidence>
<protein>
    <submittedName>
        <fullName evidence="4">BspA family leucine-rich repeat surface protein</fullName>
    </submittedName>
</protein>
<feature type="transmembrane region" description="Helical" evidence="2">
    <location>
        <begin position="63"/>
        <end position="81"/>
    </location>
</feature>
<dbReference type="Gene3D" id="3.80.10.10">
    <property type="entry name" value="Ribonuclease Inhibitor"/>
    <property type="match status" value="2"/>
</dbReference>
<dbReference type="InterPro" id="IPR032675">
    <property type="entry name" value="LRR_dom_sf"/>
</dbReference>
<evidence type="ECO:0000259" key="3">
    <source>
        <dbReference type="Pfam" id="PF18202"/>
    </source>
</evidence>
<evidence type="ECO:0000256" key="1">
    <source>
        <dbReference type="ARBA" id="ARBA00022729"/>
    </source>
</evidence>
<sequence length="2136" mass="221746">MNEMKGLKLDFDNPSVFLILFDLYIGKVLIFLKIGLIFVLCMVILREVKKMQHNFKLYKKGKYWVFASSIMATVVGGVFLMNTPAVEADTVTTVVGSVSPTSAVAASSANSSTVLNSTGSSATSASSATANISSNASVSSTSANSIGSVAGSTNSVAASASQSDSASNNSSVASSVNSSTAVSSSQVHPAIAMRTMAVVAAPTIVDSGNWSYQKIDNYPDPNSPTSAPMQQVDTFGVPWTLDSNGVLTLGQDANGTVYSGPINMDAVPTQFSVQQNNTSNSGTFVNGVGADVNLVKSIVVAKGANLEIMRDSASTLTPVSASSPFANLPNVTSIDLTGITNNGGWNGTYNLFSNDPKLTNIVIPSGLLTSAVKNVGAMFAGDAALKTIDLSNFDTTNATSMAYMFAGDTNLTNLDLSNFKTANVTDMSAMFNDDPALTKLDLSSFNTANVTEMYDMFAGDTTLNSINLSSFNTSNVKSMAAMFYNTPELANLDLSNFNTANVTSMGSMFNGSSTLTNLDLSNFNTANVTDMSNMFKNTTNLNTLNLTSFDTGNVTSMDSMFQGAAALTDLNLSNFDTGNVTDMVNMFASDSKLATLDVSSFNTANVNSMFGMFYMDPLLKSLDLSKFNTANVTNMAYMFNGDSILNPLDVSSFNTANVTNMQSMFGGDFALKILDLANFDTGNVTNMNDMFGADTSLTNLNVSSFDTAKVTDMSQMFFGNVALPTLNLANFNTSNVTKMASMFAGDESMTNLNVTSFDTSNVTNMVTMFSDLASLQSLDMSSFSSKSLDNGGVYGMLESDPILQVLKLGNQWSFSPSGSGPDGSGTVLENVFKGNMGYLGRFGIAPIISANGTVAMSNLVYLTAPDAENGYYTGLWQEMGSSTDILKPTGQVIAKNALINLPVGSLAGTWVWQHMPVTFFNSSLTTSDSGTFTNFLAPLGDGTNGLSLGALYTSNPLTSALVSKNNYLTTTQANVSVNYFGESDGGYNGVSNLAEVPTTAYQSRSSILTIKPIVNVGNIVEGPDVQTISAAILNSTDPTNTNGLFGMDLNKPLAMDASTGLSRVKVTTNNALPGTYDIWTMYGSTNMPGGYNMFTNNTNMLMGSAHLTVNYTPTATTVLGTAIKTNANTYQIVDTVTATGLPNATYSLVGNLVDLANNLASASTSDTATGVYDASGHATVNLTYKLPLNEYGQLLNEGAQLQSQVTGSSTTINNAGNITKNADGTYSMTDPVTLTGTVGDNFTLTGTMSAAPEGVDLSSVTAKATGTYDANGNGTAQLVYTLTATQYMALAAGQAQLTSTVNGIDTTNNTSWMQSDYMGAFVQSAIAVDPTFTNEEQNLPKIVESGVSSIDQAFQNKDGLFEINDAITLAGGPAGNPFTLTGNLVDLTNSANLSNVISNVTGVFNADGSATAQITYYLTPAQYGRLLQAGDTVESQVSGSDLVNGISIAMDPTYTNESAKAPMVHETGVTKIDNAVRNSDGTYTISDAVTLAGGVASDNFTLNGTLVDLTTASNLVNVTGTTAGIFGADGTATATITYNLTGSQYATLLTAGDTIESQVTGMDTTDGVMIAMDPTYTNESLAIPKISESGVTKINNATRNTDGSYTINDVVTLAGGIAGNDFALNGTLVDLTTPDNLVNVTGTTAGTFSADGSATVTIAYTLTGAQYTTLLTAGDTIESQVAGMDTTNGLTIAMDPTYAGESLAIPKISESGVTKINNAMRNADGSYTINDAVTLTGGIVGDAFALNGTLVDLTAPDNLVNVTGTTAGVFGADGTATATITYTLTGAQYTALLNAGNTIESQVTGRDSTNNLTIAMDPTYTGESLTIPKITESGVTSISNASRNADGSYMINDAVTLVGGLAGDTFVLNGTLVDLTTPGNLSGLTGTATGSFDSNGKATATISYTLTTAQYDALLTAGDTVESQVIGNDSTNNLVIAMDPTYTGESLTLPKISESGVTQINRAVQNADGSYTVDDAVTLTGGQPGDQFVLDGRLVDISIAGNLVNVTALSTGVFGADGTATATLVYHLSAEQYALLATAGDTIESQVTGIDTTNGLTIQMDPTYTGESEAIPKTPIVPAQPKVVTPKAPQVSPAKLPATGTESQAGILELGEAMSLIALLGLLDILRKRKSADEEI</sequence>
<dbReference type="InterPro" id="IPR005046">
    <property type="entry name" value="DUF285"/>
</dbReference>
<reference evidence="4 5" key="1">
    <citation type="submission" date="2019-01" db="EMBL/GenBank/DDBJ databases">
        <title>Weissella sp. nov., a novel lactic acid bacterium isolated from animal feces.</title>
        <authorList>
            <person name="Wang L.-T."/>
        </authorList>
    </citation>
    <scope>NUCLEOTIDE SEQUENCE [LARGE SCALE GENOMIC DNA]</scope>
    <source>
        <strain evidence="4 5">8H-2</strain>
    </source>
</reference>
<keyword evidence="5" id="KW-1185">Reference proteome</keyword>
<keyword evidence="2" id="KW-0812">Transmembrane</keyword>
<keyword evidence="2" id="KW-0472">Membrane</keyword>
<keyword evidence="1" id="KW-0732">Signal</keyword>
<comment type="caution">
    <text evidence="4">The sequence shown here is derived from an EMBL/GenBank/DDBJ whole genome shotgun (WGS) entry which is preliminary data.</text>
</comment>
<dbReference type="PANTHER" id="PTHR47679:SF2">
    <property type="entry name" value="C-TERMINAL OF ROC (COR) DOMAIN-CONTAINING PROTEIN"/>
    <property type="match status" value="1"/>
</dbReference>
<dbReference type="Pfam" id="PF03382">
    <property type="entry name" value="DUF285"/>
    <property type="match status" value="3"/>
</dbReference>
<gene>
    <name evidence="4" type="ORF">ESZ50_09795</name>
</gene>
<evidence type="ECO:0000313" key="4">
    <source>
        <dbReference type="EMBL" id="TYC48056.1"/>
    </source>
</evidence>
<organism evidence="4 5">
    <name type="scientific">Weissella muntiaci</name>
    <dbReference type="NCBI Taxonomy" id="2508881"/>
    <lineage>
        <taxon>Bacteria</taxon>
        <taxon>Bacillati</taxon>
        <taxon>Bacillota</taxon>
        <taxon>Bacilli</taxon>
        <taxon>Lactobacillales</taxon>
        <taxon>Lactobacillaceae</taxon>
        <taxon>Weissella</taxon>
    </lineage>
</organism>
<accession>A0A6C2C3E3</accession>
<feature type="domain" description="T-Q ester bond containing" evidence="3">
    <location>
        <begin position="1718"/>
        <end position="1788"/>
    </location>
</feature>
<dbReference type="InterPro" id="IPR011889">
    <property type="entry name" value="Liste_lipo_26"/>
</dbReference>
<dbReference type="Proteomes" id="UP000371977">
    <property type="component" value="Unassembled WGS sequence"/>
</dbReference>